<dbReference type="InterPro" id="IPR042122">
    <property type="entry name" value="Ser_AcTrfase_N_sf"/>
</dbReference>
<gene>
    <name evidence="11" type="primary">cysE</name>
    <name evidence="11" type="ORF">QO033_16555</name>
</gene>
<evidence type="ECO:0000256" key="8">
    <source>
        <dbReference type="ARBA" id="ARBA00023315"/>
    </source>
</evidence>
<sequence length="272" mass="29787">MLETRKKITAVDPVWDRITNEAQDIVRDAPLMGGFVHACILHHPSLEKALSYRVAAKLNSNEMSMMVLREIVDQAYADEPELVDAARADLVAVFERDPACHRLVQPVLYFKGYQAMQAYRIAHWLWRRKEYDLSYFFQMRMSEIFGTDIHPAARLGKGIMIDHAHSIVIGETAVVGDNVSMLHSVTLGGTGKEEEDRHPKIGDGVLIGAGAKVLGNIRVGHCSRIAAGSVVLEDVPPCKTVAGVPARIVGEAGCDQPSISMDQNLAGCLCEG</sequence>
<dbReference type="InterPro" id="IPR005881">
    <property type="entry name" value="Ser_O-AcTrfase"/>
</dbReference>
<evidence type="ECO:0000256" key="1">
    <source>
        <dbReference type="ARBA" id="ARBA00004876"/>
    </source>
</evidence>
<organism evidence="11 12">
    <name type="scientific">Pseudodonghicola flavimaris</name>
    <dbReference type="NCBI Taxonomy" id="3050036"/>
    <lineage>
        <taxon>Bacteria</taxon>
        <taxon>Pseudomonadati</taxon>
        <taxon>Pseudomonadota</taxon>
        <taxon>Alphaproteobacteria</taxon>
        <taxon>Rhodobacterales</taxon>
        <taxon>Paracoccaceae</taxon>
        <taxon>Pseudodonghicola</taxon>
    </lineage>
</organism>
<keyword evidence="5" id="KW-0028">Amino-acid biosynthesis</keyword>
<dbReference type="InterPro" id="IPR011004">
    <property type="entry name" value="Trimer_LpxA-like_sf"/>
</dbReference>
<dbReference type="InterPro" id="IPR010493">
    <property type="entry name" value="Ser_AcTrfase_N"/>
</dbReference>
<dbReference type="EC" id="2.3.1.30" evidence="3"/>
<evidence type="ECO:0000313" key="12">
    <source>
        <dbReference type="Proteomes" id="UP001243757"/>
    </source>
</evidence>
<comment type="catalytic activity">
    <reaction evidence="9">
        <text>L-serine + acetyl-CoA = O-acetyl-L-serine + CoA</text>
        <dbReference type="Rhea" id="RHEA:24560"/>
        <dbReference type="ChEBI" id="CHEBI:33384"/>
        <dbReference type="ChEBI" id="CHEBI:57287"/>
        <dbReference type="ChEBI" id="CHEBI:57288"/>
        <dbReference type="ChEBI" id="CHEBI:58340"/>
        <dbReference type="EC" id="2.3.1.30"/>
    </reaction>
</comment>
<name>A0ABT7F3W1_9RHOB</name>
<reference evidence="11 12" key="1">
    <citation type="submission" date="2023-05" db="EMBL/GenBank/DDBJ databases">
        <title>Pseudodonghicola sp. nov.</title>
        <authorList>
            <person name="Huang J."/>
        </authorList>
    </citation>
    <scope>NUCLEOTIDE SEQUENCE [LARGE SCALE GENOMIC DNA]</scope>
    <source>
        <strain evidence="11 12">IC7</strain>
    </source>
</reference>
<dbReference type="PROSITE" id="PS00101">
    <property type="entry name" value="HEXAPEP_TRANSFERASES"/>
    <property type="match status" value="1"/>
</dbReference>
<dbReference type="Proteomes" id="UP001243757">
    <property type="component" value="Unassembled WGS sequence"/>
</dbReference>
<keyword evidence="6 11" id="KW-0808">Transferase</keyword>
<dbReference type="NCBIfam" id="NF041874">
    <property type="entry name" value="EPS_EpsC"/>
    <property type="match status" value="1"/>
</dbReference>
<dbReference type="SMART" id="SM00971">
    <property type="entry name" value="SATase_N"/>
    <property type="match status" value="1"/>
</dbReference>
<keyword evidence="8 11" id="KW-0012">Acyltransferase</keyword>
<comment type="caution">
    <text evidence="11">The sequence shown here is derived from an EMBL/GenBank/DDBJ whole genome shotgun (WGS) entry which is preliminary data.</text>
</comment>
<dbReference type="RefSeq" id="WP_284482089.1">
    <property type="nucleotide sequence ID" value="NZ_JASNJD010000013.1"/>
</dbReference>
<evidence type="ECO:0000313" key="11">
    <source>
        <dbReference type="EMBL" id="MDK3019293.1"/>
    </source>
</evidence>
<dbReference type="InterPro" id="IPR053376">
    <property type="entry name" value="Serine_acetyltransferase"/>
</dbReference>
<dbReference type="Gene3D" id="2.160.10.10">
    <property type="entry name" value="Hexapeptide repeat proteins"/>
    <property type="match status" value="1"/>
</dbReference>
<dbReference type="InterPro" id="IPR001451">
    <property type="entry name" value="Hexapep"/>
</dbReference>
<evidence type="ECO:0000256" key="3">
    <source>
        <dbReference type="ARBA" id="ARBA00013266"/>
    </source>
</evidence>
<dbReference type="Gene3D" id="1.10.3130.10">
    <property type="entry name" value="serine acetyltransferase, domain 1"/>
    <property type="match status" value="1"/>
</dbReference>
<keyword evidence="12" id="KW-1185">Reference proteome</keyword>
<evidence type="ECO:0000259" key="10">
    <source>
        <dbReference type="SMART" id="SM00971"/>
    </source>
</evidence>
<protein>
    <recommendedName>
        <fullName evidence="4">Serine acetyltransferase</fullName>
        <ecNumber evidence="3">2.3.1.30</ecNumber>
    </recommendedName>
</protein>
<evidence type="ECO:0000256" key="6">
    <source>
        <dbReference type="ARBA" id="ARBA00022679"/>
    </source>
</evidence>
<evidence type="ECO:0000256" key="4">
    <source>
        <dbReference type="ARBA" id="ARBA00018522"/>
    </source>
</evidence>
<dbReference type="PANTHER" id="PTHR42811">
    <property type="entry name" value="SERINE ACETYLTRANSFERASE"/>
    <property type="match status" value="1"/>
</dbReference>
<dbReference type="Pfam" id="PF00132">
    <property type="entry name" value="Hexapep"/>
    <property type="match status" value="1"/>
</dbReference>
<evidence type="ECO:0000256" key="9">
    <source>
        <dbReference type="ARBA" id="ARBA00049486"/>
    </source>
</evidence>
<comment type="pathway">
    <text evidence="1">Amino-acid biosynthesis; L-cysteine biosynthesis; L-cysteine from L-serine: step 1/2.</text>
</comment>
<evidence type="ECO:0000256" key="7">
    <source>
        <dbReference type="ARBA" id="ARBA00022737"/>
    </source>
</evidence>
<evidence type="ECO:0000256" key="2">
    <source>
        <dbReference type="ARBA" id="ARBA00007274"/>
    </source>
</evidence>
<feature type="domain" description="Serine acetyltransferase N-terminal" evidence="10">
    <location>
        <begin position="14"/>
        <end position="118"/>
    </location>
</feature>
<accession>A0ABT7F3W1</accession>
<proteinExistence type="inferred from homology"/>
<dbReference type="SUPFAM" id="SSF51161">
    <property type="entry name" value="Trimeric LpxA-like enzymes"/>
    <property type="match status" value="1"/>
</dbReference>
<keyword evidence="7" id="KW-0677">Repeat</keyword>
<dbReference type="InterPro" id="IPR045304">
    <property type="entry name" value="LbH_SAT"/>
</dbReference>
<dbReference type="CDD" id="cd03354">
    <property type="entry name" value="LbH_SAT"/>
    <property type="match status" value="1"/>
</dbReference>
<dbReference type="InterPro" id="IPR018357">
    <property type="entry name" value="Hexapep_transf_CS"/>
</dbReference>
<dbReference type="Pfam" id="PF06426">
    <property type="entry name" value="SATase_N"/>
    <property type="match status" value="1"/>
</dbReference>
<evidence type="ECO:0000256" key="5">
    <source>
        <dbReference type="ARBA" id="ARBA00022605"/>
    </source>
</evidence>
<comment type="similarity">
    <text evidence="2">Belongs to the transferase hexapeptide repeat family.</text>
</comment>
<dbReference type="NCBIfam" id="TIGR01172">
    <property type="entry name" value="cysE"/>
    <property type="match status" value="1"/>
</dbReference>
<dbReference type="EMBL" id="JASNJD010000013">
    <property type="protein sequence ID" value="MDK3019293.1"/>
    <property type="molecule type" value="Genomic_DNA"/>
</dbReference>
<dbReference type="GO" id="GO:0009001">
    <property type="term" value="F:serine O-acetyltransferase activity"/>
    <property type="evidence" value="ECO:0007669"/>
    <property type="project" value="UniProtKB-EC"/>
</dbReference>